<name>A0A9W9JH12_9EURO</name>
<dbReference type="EMBL" id="JAPQKQ010000005">
    <property type="protein sequence ID" value="KAJ5196784.1"/>
    <property type="molecule type" value="Genomic_DNA"/>
</dbReference>
<proteinExistence type="predicted"/>
<protein>
    <submittedName>
        <fullName evidence="1">Uncharacterized protein</fullName>
    </submittedName>
</protein>
<gene>
    <name evidence="1" type="ORF">N7449_007263</name>
</gene>
<evidence type="ECO:0000313" key="1">
    <source>
        <dbReference type="EMBL" id="KAJ5196784.1"/>
    </source>
</evidence>
<keyword evidence="2" id="KW-1185">Reference proteome</keyword>
<dbReference type="Proteomes" id="UP001150942">
    <property type="component" value="Unassembled WGS sequence"/>
</dbReference>
<comment type="caution">
    <text evidence="1">The sequence shown here is derived from an EMBL/GenBank/DDBJ whole genome shotgun (WGS) entry which is preliminary data.</text>
</comment>
<sequence length="70" mass="7837">MSTPPRLQCMPTLSGILTTVSLYDEPPPFECVSRRGDILADLKVITESHEDPKKTIFITTIQYHGMNAKC</sequence>
<organism evidence="1 2">
    <name type="scientific">Penicillium cf. viridicatum</name>
    <dbReference type="NCBI Taxonomy" id="2972119"/>
    <lineage>
        <taxon>Eukaryota</taxon>
        <taxon>Fungi</taxon>
        <taxon>Dikarya</taxon>
        <taxon>Ascomycota</taxon>
        <taxon>Pezizomycotina</taxon>
        <taxon>Eurotiomycetes</taxon>
        <taxon>Eurotiomycetidae</taxon>
        <taxon>Eurotiales</taxon>
        <taxon>Aspergillaceae</taxon>
        <taxon>Penicillium</taxon>
    </lineage>
</organism>
<evidence type="ECO:0000313" key="2">
    <source>
        <dbReference type="Proteomes" id="UP001150942"/>
    </source>
</evidence>
<reference evidence="1" key="1">
    <citation type="submission" date="2022-11" db="EMBL/GenBank/DDBJ databases">
        <authorList>
            <person name="Petersen C."/>
        </authorList>
    </citation>
    <scope>NUCLEOTIDE SEQUENCE</scope>
    <source>
        <strain evidence="1">IBT 20477</strain>
    </source>
</reference>
<dbReference type="AlphaFoldDB" id="A0A9W9JH12"/>
<reference evidence="1" key="2">
    <citation type="journal article" date="2023" name="IMA Fungus">
        <title>Comparative genomic study of the Penicillium genus elucidates a diverse pangenome and 15 lateral gene transfer events.</title>
        <authorList>
            <person name="Petersen C."/>
            <person name="Sorensen T."/>
            <person name="Nielsen M.R."/>
            <person name="Sondergaard T.E."/>
            <person name="Sorensen J.L."/>
            <person name="Fitzpatrick D.A."/>
            <person name="Frisvad J.C."/>
            <person name="Nielsen K.L."/>
        </authorList>
    </citation>
    <scope>NUCLEOTIDE SEQUENCE</scope>
    <source>
        <strain evidence="1">IBT 20477</strain>
    </source>
</reference>
<accession>A0A9W9JH12</accession>